<dbReference type="GO" id="GO:0005829">
    <property type="term" value="C:cytosol"/>
    <property type="evidence" value="ECO:0007669"/>
    <property type="project" value="TreeGrafter"/>
</dbReference>
<dbReference type="PIRSF" id="PIRSF004555">
    <property type="entry name" value="UCP004555"/>
    <property type="match status" value="1"/>
</dbReference>
<evidence type="ECO:0000313" key="4">
    <source>
        <dbReference type="EMBL" id="ASC72868.1"/>
    </source>
</evidence>
<dbReference type="OrthoDB" id="487780at2"/>
<dbReference type="Pfam" id="PF02575">
    <property type="entry name" value="YbaB_DNA_bd"/>
    <property type="match status" value="1"/>
</dbReference>
<dbReference type="EMBL" id="CP021983">
    <property type="protein sequence ID" value="ASC72868.1"/>
    <property type="molecule type" value="Genomic_DNA"/>
</dbReference>
<dbReference type="InterPro" id="IPR036894">
    <property type="entry name" value="YbaB-like_sf"/>
</dbReference>
<comment type="subcellular location">
    <subcellularLocation>
        <location evidence="2">Cytoplasm</location>
        <location evidence="2">Nucleoid</location>
    </subcellularLocation>
</comment>
<sequence length="116" mass="12599">MTKGQGFGFGLGGKMKELTEAFKKAQQIQEGAKQLQEELEQMEIEGQAGDGLVKVVLSGNQEPRRVIIAPNALQEDADMLSDLVTAAMRDAYEKSTTTMRERMEQLTGGLNLPGGL</sequence>
<dbReference type="PANTHER" id="PTHR33449">
    <property type="entry name" value="NUCLEOID-ASSOCIATED PROTEIN YBAB"/>
    <property type="match status" value="1"/>
</dbReference>
<dbReference type="SUPFAM" id="SSF82607">
    <property type="entry name" value="YbaB-like"/>
    <property type="match status" value="1"/>
</dbReference>
<comment type="similarity">
    <text evidence="2">Belongs to the YbaB/EbfC family.</text>
</comment>
<keyword evidence="5" id="KW-1185">Reference proteome</keyword>
<dbReference type="AlphaFoldDB" id="A0A1Z3HRG2"/>
<protein>
    <recommendedName>
        <fullName evidence="2">Nucleoid-associated protein XM38_038280</fullName>
    </recommendedName>
</protein>
<dbReference type="GO" id="GO:0003677">
    <property type="term" value="F:DNA binding"/>
    <property type="evidence" value="ECO:0007669"/>
    <property type="project" value="UniProtKB-UniRule"/>
</dbReference>
<evidence type="ECO:0000256" key="3">
    <source>
        <dbReference type="SAM" id="Coils"/>
    </source>
</evidence>
<keyword evidence="3" id="KW-0175">Coiled coil</keyword>
<keyword evidence="1 2" id="KW-0238">DNA-binding</keyword>
<evidence type="ECO:0000256" key="1">
    <source>
        <dbReference type="ARBA" id="ARBA00023125"/>
    </source>
</evidence>
<dbReference type="RefSeq" id="WP_080806976.1">
    <property type="nucleotide sequence ID" value="NZ_CP021983.2"/>
</dbReference>
<organism evidence="4 5">
    <name type="scientific">Halomicronema hongdechloris C2206</name>
    <dbReference type="NCBI Taxonomy" id="1641165"/>
    <lineage>
        <taxon>Bacteria</taxon>
        <taxon>Bacillati</taxon>
        <taxon>Cyanobacteriota</taxon>
        <taxon>Cyanophyceae</taxon>
        <taxon>Nodosilineales</taxon>
        <taxon>Nodosilineaceae</taxon>
        <taxon>Halomicronema</taxon>
    </lineage>
</organism>
<dbReference type="GO" id="GO:0043590">
    <property type="term" value="C:bacterial nucleoid"/>
    <property type="evidence" value="ECO:0007669"/>
    <property type="project" value="UniProtKB-UniRule"/>
</dbReference>
<dbReference type="Proteomes" id="UP000191901">
    <property type="component" value="Chromosome"/>
</dbReference>
<comment type="subunit">
    <text evidence="2">Homodimer.</text>
</comment>
<gene>
    <name evidence="4" type="ORF">XM38_038280</name>
</gene>
<evidence type="ECO:0000256" key="2">
    <source>
        <dbReference type="HAMAP-Rule" id="MF_00274"/>
    </source>
</evidence>
<dbReference type="HAMAP" id="MF_00274">
    <property type="entry name" value="DNA_YbaB_EbfC"/>
    <property type="match status" value="1"/>
</dbReference>
<dbReference type="STRING" id="1641165.XM38_06880"/>
<evidence type="ECO:0000313" key="5">
    <source>
        <dbReference type="Proteomes" id="UP000191901"/>
    </source>
</evidence>
<reference evidence="4 5" key="1">
    <citation type="journal article" date="2016" name="Biochim. Biophys. Acta">
        <title>Characterization of red-shifted phycobilisomes isolated from the chlorophyll f-containing cyanobacterium Halomicronema hongdechloris.</title>
        <authorList>
            <person name="Li Y."/>
            <person name="Lin Y."/>
            <person name="Garvey C.J."/>
            <person name="Birch D."/>
            <person name="Corkery R.W."/>
            <person name="Loughlin P.C."/>
            <person name="Scheer H."/>
            <person name="Willows R.D."/>
            <person name="Chen M."/>
        </authorList>
    </citation>
    <scope>NUCLEOTIDE SEQUENCE [LARGE SCALE GENOMIC DNA]</scope>
    <source>
        <strain evidence="4 5">C2206</strain>
    </source>
</reference>
<accession>A0A1Z3HRG2</accession>
<proteinExistence type="inferred from homology"/>
<name>A0A1Z3HRG2_9CYAN</name>
<comment type="function">
    <text evidence="2">Binds to DNA and alters its conformation. May be involved in regulation of gene expression, nucleoid organization and DNA protection.</text>
</comment>
<dbReference type="PANTHER" id="PTHR33449:SF1">
    <property type="entry name" value="NUCLEOID-ASSOCIATED PROTEIN YBAB"/>
    <property type="match status" value="1"/>
</dbReference>
<dbReference type="NCBIfam" id="TIGR00103">
    <property type="entry name" value="DNA_YbaB_EbfC"/>
    <property type="match status" value="1"/>
</dbReference>
<dbReference type="KEGG" id="hhg:XM38_038280"/>
<keyword evidence="2" id="KW-0963">Cytoplasm</keyword>
<feature type="coiled-coil region" evidence="3">
    <location>
        <begin position="18"/>
        <end position="45"/>
    </location>
</feature>
<dbReference type="Gene3D" id="3.30.1310.10">
    <property type="entry name" value="Nucleoid-associated protein YbaB-like domain"/>
    <property type="match status" value="1"/>
</dbReference>
<dbReference type="InterPro" id="IPR004401">
    <property type="entry name" value="YbaB/EbfC"/>
</dbReference>